<feature type="domain" description="NolW-like" evidence="14">
    <location>
        <begin position="256"/>
        <end position="324"/>
    </location>
</feature>
<keyword evidence="3 10" id="KW-0813">Transport</keyword>
<accession>A0ABT6QYN1</accession>
<dbReference type="InterPro" id="IPR050810">
    <property type="entry name" value="Bact_Secretion_Sys_Channel"/>
</dbReference>
<reference evidence="16 17" key="1">
    <citation type="submission" date="2023-02" db="EMBL/GenBank/DDBJ databases">
        <title>Pseudomonas chrutzelriedensis sp. nov., a potently antifungal strain isolated from moss.</title>
        <authorList>
            <person name="Schnyder A."/>
            <person name="Kalawong R."/>
            <person name="Eberl L."/>
            <person name="Agnoli K."/>
        </authorList>
    </citation>
    <scope>NUCLEOTIDE SEQUENCE [LARGE SCALE GENOMIC DNA]</scope>
    <source>
        <strain evidence="16 17">681</strain>
    </source>
</reference>
<keyword evidence="6 12" id="KW-0732">Signal</keyword>
<organism evidence="16 17">
    <name type="scientific">Pseudomonas fungipugnans</name>
    <dbReference type="NCBI Taxonomy" id="3024217"/>
    <lineage>
        <taxon>Bacteria</taxon>
        <taxon>Pseudomonadati</taxon>
        <taxon>Pseudomonadota</taxon>
        <taxon>Gammaproteobacteria</taxon>
        <taxon>Pseudomonadales</taxon>
        <taxon>Pseudomonadaceae</taxon>
        <taxon>Pseudomonas</taxon>
    </lineage>
</organism>
<dbReference type="InterPro" id="IPR004846">
    <property type="entry name" value="T2SS/T3SS_dom"/>
</dbReference>
<dbReference type="PROSITE" id="PS51257">
    <property type="entry name" value="PROKAR_LIPOPROTEIN"/>
    <property type="match status" value="1"/>
</dbReference>
<sequence>MKWSGSRYARNAAPFLLLALGACSNTVSNPPPLLVDSELGRPLADTQRNGDALLDRQRAQVPTPPRPQHKVTSSARSARAEQGSAVASNPLGNQPVTLNFVDADIQAVVRALSRSTGQQFLVDPRVKGNLTLVSEGQVPAHQAYDMLLAALRMQGFSVVDVGGVAQVVPEADAKLLGGPIYSADKPAGNGMLTRTFRLQYENAVNLIPVLRPIVSPNNPINAYPGNNTIVVTDYAENLSRVARLIAGIDTPSAIDTDVVQIQNGIAVDIAGMVSDLLEAPGNDPTQKIAVIGDPRSNSIIIRAGSPERTELARNLIYKLDNAQSNPSNLHVVYLRNAQAGKLAQALRGLLTGESDSGSTDKARSVLSAMGSNSNGGQSAQSGSSTTSGTQTSTPGGGQGTSPSASQTGAQQTDQSVAFSAGGVTIQADATTNTLLISAPDPLYRNLREVIDMLDQRRAQVVIESLIVEVSEDDANEFGVQWQTGNLAGNGVIGGANLGGSGFKAGGKTSVDVLPGGLSVGFLNGTVDIPGIGKVMDLKVLAHALKSKGGTNVLSTPNLLTLDNEAASIFVGQTIPFVSGSYVTGGGGTSNNPFQTVTREEVGLKLNVRPQISEGGTVKLDIYQEVSSIDERASNSVTSAGIVTNKRAIDTSILLDDGQIMVLGGLLQDGYSQSNDAVPWLSNIPGVGALFRNERRAVTKTNLMVFLRPYIIRDSGAGRAITLNRYDFMRRAQGGLQPEHSWAMPDMQAPQLPTAAQGVPVSNVQPRATIRAVPIEGSTRQ</sequence>
<name>A0ABT6QYN1_9PSED</name>
<dbReference type="RefSeq" id="WP_259502565.1">
    <property type="nucleotide sequence ID" value="NZ_JARBWL010000002.1"/>
</dbReference>
<feature type="domain" description="NolW-like" evidence="14">
    <location>
        <begin position="330"/>
        <end position="459"/>
    </location>
</feature>
<evidence type="ECO:0000313" key="16">
    <source>
        <dbReference type="EMBL" id="MDI2595409.1"/>
    </source>
</evidence>
<protein>
    <submittedName>
        <fullName evidence="16">Type II secretion system secretin GspD</fullName>
    </submittedName>
</protein>
<evidence type="ECO:0000256" key="1">
    <source>
        <dbReference type="ARBA" id="ARBA00004442"/>
    </source>
</evidence>
<dbReference type="PANTHER" id="PTHR30332:SF24">
    <property type="entry name" value="SECRETIN GSPD-RELATED"/>
    <property type="match status" value="1"/>
</dbReference>
<evidence type="ECO:0000256" key="4">
    <source>
        <dbReference type="ARBA" id="ARBA00022452"/>
    </source>
</evidence>
<gene>
    <name evidence="16" type="primary">gspD</name>
    <name evidence="16" type="ORF">POF45_28895</name>
</gene>
<keyword evidence="5" id="KW-0812">Transmembrane</keyword>
<evidence type="ECO:0000256" key="3">
    <source>
        <dbReference type="ARBA" id="ARBA00022448"/>
    </source>
</evidence>
<feature type="domain" description="GspD-like N0" evidence="15">
    <location>
        <begin position="98"/>
        <end position="167"/>
    </location>
</feature>
<dbReference type="InterPro" id="IPR001775">
    <property type="entry name" value="GspD/PilQ"/>
</dbReference>
<dbReference type="Gene3D" id="3.30.1370.120">
    <property type="match status" value="3"/>
</dbReference>
<dbReference type="PRINTS" id="PR00811">
    <property type="entry name" value="BCTERIALGSPD"/>
</dbReference>
<dbReference type="InterPro" id="IPR013356">
    <property type="entry name" value="T2SS_GspD"/>
</dbReference>
<feature type="chain" id="PRO_5045329087" evidence="12">
    <location>
        <begin position="25"/>
        <end position="780"/>
    </location>
</feature>
<dbReference type="EMBL" id="JARBWL010000002">
    <property type="protein sequence ID" value="MDI2595409.1"/>
    <property type="molecule type" value="Genomic_DNA"/>
</dbReference>
<dbReference type="Pfam" id="PF00263">
    <property type="entry name" value="Secretin"/>
    <property type="match status" value="1"/>
</dbReference>
<keyword evidence="4" id="KW-1134">Transmembrane beta strand</keyword>
<comment type="subcellular location">
    <subcellularLocation>
        <location evidence="1 10">Cell outer membrane</location>
    </subcellularLocation>
</comment>
<comment type="similarity">
    <text evidence="2">Belongs to the bacterial secretin family. GSP D subfamily.</text>
</comment>
<evidence type="ECO:0000256" key="10">
    <source>
        <dbReference type="RuleBase" id="RU004004"/>
    </source>
</evidence>
<dbReference type="InterPro" id="IPR005644">
    <property type="entry name" value="NolW-like"/>
</dbReference>
<evidence type="ECO:0000256" key="6">
    <source>
        <dbReference type="ARBA" id="ARBA00022729"/>
    </source>
</evidence>
<proteinExistence type="inferred from homology"/>
<evidence type="ECO:0000256" key="2">
    <source>
        <dbReference type="ARBA" id="ARBA00006980"/>
    </source>
</evidence>
<dbReference type="Pfam" id="PF03958">
    <property type="entry name" value="Secretin_N"/>
    <property type="match status" value="3"/>
</dbReference>
<keyword evidence="17" id="KW-1185">Reference proteome</keyword>
<keyword evidence="8" id="KW-0472">Membrane</keyword>
<feature type="compositionally biased region" description="Low complexity" evidence="11">
    <location>
        <begin position="370"/>
        <end position="393"/>
    </location>
</feature>
<dbReference type="NCBIfam" id="TIGR02517">
    <property type="entry name" value="type_II_gspD"/>
    <property type="match status" value="1"/>
</dbReference>
<evidence type="ECO:0000256" key="11">
    <source>
        <dbReference type="SAM" id="MobiDB-lite"/>
    </source>
</evidence>
<dbReference type="Pfam" id="PF21305">
    <property type="entry name" value="type_II_gspD_N0"/>
    <property type="match status" value="1"/>
</dbReference>
<evidence type="ECO:0000256" key="8">
    <source>
        <dbReference type="ARBA" id="ARBA00023136"/>
    </source>
</evidence>
<evidence type="ECO:0000256" key="7">
    <source>
        <dbReference type="ARBA" id="ARBA00022927"/>
    </source>
</evidence>
<dbReference type="InterPro" id="IPR038591">
    <property type="entry name" value="NolW-like_sf"/>
</dbReference>
<dbReference type="InterPro" id="IPR049371">
    <property type="entry name" value="GspD-like_N0"/>
</dbReference>
<dbReference type="PANTHER" id="PTHR30332">
    <property type="entry name" value="PROBABLE GENERAL SECRETION PATHWAY PROTEIN D"/>
    <property type="match status" value="1"/>
</dbReference>
<feature type="domain" description="Type II/III secretion system secretin-like" evidence="13">
    <location>
        <begin position="543"/>
        <end position="712"/>
    </location>
</feature>
<dbReference type="Proteomes" id="UP001159100">
    <property type="component" value="Unassembled WGS sequence"/>
</dbReference>
<evidence type="ECO:0000256" key="9">
    <source>
        <dbReference type="ARBA" id="ARBA00023237"/>
    </source>
</evidence>
<evidence type="ECO:0000259" key="13">
    <source>
        <dbReference type="Pfam" id="PF00263"/>
    </source>
</evidence>
<comment type="caution">
    <text evidence="16">The sequence shown here is derived from an EMBL/GenBank/DDBJ whole genome shotgun (WGS) entry which is preliminary data.</text>
</comment>
<evidence type="ECO:0000313" key="17">
    <source>
        <dbReference type="Proteomes" id="UP001159100"/>
    </source>
</evidence>
<evidence type="ECO:0000256" key="12">
    <source>
        <dbReference type="SAM" id="SignalP"/>
    </source>
</evidence>
<evidence type="ECO:0000256" key="5">
    <source>
        <dbReference type="ARBA" id="ARBA00022692"/>
    </source>
</evidence>
<evidence type="ECO:0000259" key="14">
    <source>
        <dbReference type="Pfam" id="PF03958"/>
    </source>
</evidence>
<keyword evidence="9" id="KW-0998">Cell outer membrane</keyword>
<keyword evidence="7" id="KW-0653">Protein transport</keyword>
<feature type="region of interest" description="Disordered" evidence="11">
    <location>
        <begin position="351"/>
        <end position="413"/>
    </location>
</feature>
<feature type="domain" description="NolW-like" evidence="14">
    <location>
        <begin position="193"/>
        <end position="253"/>
    </location>
</feature>
<feature type="signal peptide" evidence="12">
    <location>
        <begin position="1"/>
        <end position="24"/>
    </location>
</feature>
<feature type="region of interest" description="Disordered" evidence="11">
    <location>
        <begin position="56"/>
        <end position="89"/>
    </location>
</feature>
<evidence type="ECO:0000259" key="15">
    <source>
        <dbReference type="Pfam" id="PF21305"/>
    </source>
</evidence>